<dbReference type="AlphaFoldDB" id="A0AAD6N5Z3"/>
<accession>A0AAD6N5Z3</accession>
<evidence type="ECO:0000313" key="2">
    <source>
        <dbReference type="Proteomes" id="UP001219568"/>
    </source>
</evidence>
<organism evidence="1 2">
    <name type="scientific">Penicillium canescens</name>
    <dbReference type="NCBI Taxonomy" id="5083"/>
    <lineage>
        <taxon>Eukaryota</taxon>
        <taxon>Fungi</taxon>
        <taxon>Dikarya</taxon>
        <taxon>Ascomycota</taxon>
        <taxon>Pezizomycotina</taxon>
        <taxon>Eurotiomycetes</taxon>
        <taxon>Eurotiomycetidae</taxon>
        <taxon>Eurotiales</taxon>
        <taxon>Aspergillaceae</taxon>
        <taxon>Penicillium</taxon>
    </lineage>
</organism>
<dbReference type="Proteomes" id="UP001219568">
    <property type="component" value="Unassembled WGS sequence"/>
</dbReference>
<comment type="caution">
    <text evidence="1">The sequence shown here is derived from an EMBL/GenBank/DDBJ whole genome shotgun (WGS) entry which is preliminary data.</text>
</comment>
<reference evidence="1" key="1">
    <citation type="journal article" date="2023" name="IMA Fungus">
        <title>Comparative genomic study of the Penicillium genus elucidates a diverse pangenome and 15 lateral gene transfer events.</title>
        <authorList>
            <person name="Petersen C."/>
            <person name="Sorensen T."/>
            <person name="Nielsen M.R."/>
            <person name="Sondergaard T.E."/>
            <person name="Sorensen J.L."/>
            <person name="Fitzpatrick D.A."/>
            <person name="Frisvad J.C."/>
            <person name="Nielsen K.L."/>
        </authorList>
    </citation>
    <scope>NUCLEOTIDE SEQUENCE</scope>
    <source>
        <strain evidence="1">IBT 15450</strain>
    </source>
</reference>
<dbReference type="EMBL" id="JAQJZL010000013">
    <property type="protein sequence ID" value="KAJ6030955.1"/>
    <property type="molecule type" value="Genomic_DNA"/>
</dbReference>
<gene>
    <name evidence="1" type="ORF">N7460_010017</name>
</gene>
<evidence type="ECO:0000313" key="1">
    <source>
        <dbReference type="EMBL" id="KAJ6030955.1"/>
    </source>
</evidence>
<name>A0AAD6N5Z3_PENCN</name>
<reference evidence="1" key="2">
    <citation type="submission" date="2023-01" db="EMBL/GenBank/DDBJ databases">
        <authorList>
            <person name="Petersen C."/>
        </authorList>
    </citation>
    <scope>NUCLEOTIDE SEQUENCE</scope>
    <source>
        <strain evidence="1">IBT 15450</strain>
    </source>
</reference>
<keyword evidence="2" id="KW-1185">Reference proteome</keyword>
<sequence length="376" mass="42348">MSGSVQHWLGGIPTCIQPHPEPDLSWDQIKEEVKGWLLFVQENWVSAANAGSSDENYELNHRRELVEKWASATQEFREAYQSRAPVGLPGTDGPRKNDHIEGLRYPAEALERLYETSQPSDSTTLICLAPVDEKHAANRARWVKFAILLYNYDIETGHCLLDAYMPSEAILNPETTTDPSVEDYLPWADLETAKFGSIFLTQTGTVLYCGYYGPYMLVDALGLQTGRLTIVTYETNGTVRDSVEVRPFNMEMAYLSAFHNWSSFDDVKHCAGAYRHQNPPLDMDLPIIDILCQAKDSNQLPNSMVLCDREQWTSDIELYAPGYLALEAEGRGGEYPLTSLTVPASIESIKKQVMIKLQDPSFTHPHFSFITPGRFP</sequence>
<protein>
    <submittedName>
        <fullName evidence="1">Uncharacterized protein</fullName>
    </submittedName>
</protein>
<proteinExistence type="predicted"/>